<evidence type="ECO:0000313" key="2">
    <source>
        <dbReference type="EMBL" id="JAI33829.1"/>
    </source>
</evidence>
<dbReference type="AlphaFoldDB" id="A0A0K8V4K7"/>
<dbReference type="EMBL" id="GDHF01018485">
    <property type="protein sequence ID" value="JAI33829.1"/>
    <property type="molecule type" value="Transcribed_RNA"/>
</dbReference>
<name>A0A0K8V4K7_BACLA</name>
<feature type="non-terminal residue" evidence="2">
    <location>
        <position position="136"/>
    </location>
</feature>
<reference evidence="2" key="1">
    <citation type="submission" date="2015-06" db="EMBL/GenBank/DDBJ databases">
        <authorList>
            <person name="Hoefler B.C."/>
            <person name="Straight P.D."/>
        </authorList>
    </citation>
    <scope>NUCLEOTIDE SEQUENCE</scope>
</reference>
<proteinExistence type="predicted"/>
<protein>
    <submittedName>
        <fullName evidence="2">Uncharacterized protein</fullName>
    </submittedName>
</protein>
<accession>A0A0K8V4K7</accession>
<sequence length="136" mass="15271">MIQIKLLYGKLLYFKATLQTPKILLRSNHFTYSCQPNRRKSNSIMETSHYINICILLSALSCPTDQSPIALDRVAACNGTRSWHVSNHDDTSCSTAHARTSSESQLQRQPAPLDTAYPQQQQEQKISACMRANDAS</sequence>
<feature type="region of interest" description="Disordered" evidence="1">
    <location>
        <begin position="94"/>
        <end position="136"/>
    </location>
</feature>
<feature type="compositionally biased region" description="Polar residues" evidence="1">
    <location>
        <begin position="94"/>
        <end position="108"/>
    </location>
</feature>
<gene>
    <name evidence="2" type="ORF">c3_g1_i3</name>
</gene>
<evidence type="ECO:0000256" key="1">
    <source>
        <dbReference type="SAM" id="MobiDB-lite"/>
    </source>
</evidence>
<organism evidence="2">
    <name type="scientific">Bactrocera latifrons</name>
    <name type="common">Malaysian fruit fly</name>
    <name type="synonym">Chaetodacus latifrons</name>
    <dbReference type="NCBI Taxonomy" id="174628"/>
    <lineage>
        <taxon>Eukaryota</taxon>
        <taxon>Metazoa</taxon>
        <taxon>Ecdysozoa</taxon>
        <taxon>Arthropoda</taxon>
        <taxon>Hexapoda</taxon>
        <taxon>Insecta</taxon>
        <taxon>Pterygota</taxon>
        <taxon>Neoptera</taxon>
        <taxon>Endopterygota</taxon>
        <taxon>Diptera</taxon>
        <taxon>Brachycera</taxon>
        <taxon>Muscomorpha</taxon>
        <taxon>Tephritoidea</taxon>
        <taxon>Tephritidae</taxon>
        <taxon>Bactrocera</taxon>
        <taxon>Bactrocera</taxon>
    </lineage>
</organism>